<dbReference type="EMBL" id="CAJNNV010005950">
    <property type="protein sequence ID" value="CAE8592874.1"/>
    <property type="molecule type" value="Genomic_DNA"/>
</dbReference>
<gene>
    <name evidence="1" type="ORF">PGLA1383_LOCUS11494</name>
</gene>
<sequence length="184" mass="20020">MAGSSVMVVKLHDADESLALRSEIDPERWSKAVLRHDEEVTVLDTARVPAGEGSSELLDFVRVRSFEGAEGWVKAKFLQPAVSAMVVRCRDVPPRFDESKVLRAQLDPDLWLQDLVNDGETVMAIAIAKAPGFNGQLEEFVQVRTAAGVEGWVKKMFLQPVAHKMPPSRPSNLVRSSAAAAGGA</sequence>
<protein>
    <submittedName>
        <fullName evidence="1">Uncharacterized protein</fullName>
    </submittedName>
</protein>
<evidence type="ECO:0000313" key="1">
    <source>
        <dbReference type="EMBL" id="CAE8592874.1"/>
    </source>
</evidence>
<dbReference type="AlphaFoldDB" id="A0A813DZE3"/>
<proteinExistence type="predicted"/>
<reference evidence="1" key="1">
    <citation type="submission" date="2021-02" db="EMBL/GenBank/DDBJ databases">
        <authorList>
            <person name="Dougan E. K."/>
            <person name="Rhodes N."/>
            <person name="Thang M."/>
            <person name="Chan C."/>
        </authorList>
    </citation>
    <scope>NUCLEOTIDE SEQUENCE</scope>
</reference>
<accession>A0A813DZE3</accession>
<name>A0A813DZE3_POLGL</name>
<evidence type="ECO:0000313" key="2">
    <source>
        <dbReference type="Proteomes" id="UP000654075"/>
    </source>
</evidence>
<organism evidence="1 2">
    <name type="scientific">Polarella glacialis</name>
    <name type="common">Dinoflagellate</name>
    <dbReference type="NCBI Taxonomy" id="89957"/>
    <lineage>
        <taxon>Eukaryota</taxon>
        <taxon>Sar</taxon>
        <taxon>Alveolata</taxon>
        <taxon>Dinophyceae</taxon>
        <taxon>Suessiales</taxon>
        <taxon>Suessiaceae</taxon>
        <taxon>Polarella</taxon>
    </lineage>
</organism>
<dbReference type="Proteomes" id="UP000654075">
    <property type="component" value="Unassembled WGS sequence"/>
</dbReference>
<keyword evidence="2" id="KW-1185">Reference proteome</keyword>
<comment type="caution">
    <text evidence="1">The sequence shown here is derived from an EMBL/GenBank/DDBJ whole genome shotgun (WGS) entry which is preliminary data.</text>
</comment>